<feature type="region of interest" description="Disordered" evidence="1">
    <location>
        <begin position="1"/>
        <end position="27"/>
    </location>
</feature>
<accession>W0FKL1</accession>
<protein>
    <submittedName>
        <fullName evidence="2">Uncharacterized protein</fullName>
    </submittedName>
</protein>
<dbReference type="EMBL" id="KC246836">
    <property type="protein sequence ID" value="AHF25428.1"/>
    <property type="molecule type" value="Genomic_DNA"/>
</dbReference>
<proteinExistence type="predicted"/>
<organism evidence="2">
    <name type="scientific">uncultured bacterium Contig39</name>
    <dbReference type="NCBI Taxonomy" id="1393565"/>
    <lineage>
        <taxon>Bacteria</taxon>
        <taxon>environmental samples</taxon>
    </lineage>
</organism>
<sequence>MKTLEEIERLSPEELEQQAVQAAPPAPEDLQRRLRAALAAREALAGQTAPPRPRPARWIPYTALAAAACAGVLLALPGRGPRDSFDDPYLAYAEVEKAFQTISEKLSGGMEIAREAGTTATLPTEILNKTLSK</sequence>
<feature type="compositionally biased region" description="Basic and acidic residues" evidence="1">
    <location>
        <begin position="1"/>
        <end position="12"/>
    </location>
</feature>
<evidence type="ECO:0000256" key="1">
    <source>
        <dbReference type="SAM" id="MobiDB-lite"/>
    </source>
</evidence>
<evidence type="ECO:0000313" key="2">
    <source>
        <dbReference type="EMBL" id="AHF25428.1"/>
    </source>
</evidence>
<reference evidence="2" key="1">
    <citation type="journal article" date="2013" name="PLoS ONE">
        <title>Metagenomic insights into the carbohydrate-active enzymes carried by the microorganisms adhering to solid digesta in the rumen of cows.</title>
        <authorList>
            <person name="Wang L."/>
            <person name="Hatem A."/>
            <person name="Catalyurek U.V."/>
            <person name="Morrison M."/>
            <person name="Yu Z."/>
        </authorList>
    </citation>
    <scope>NUCLEOTIDE SEQUENCE</scope>
</reference>
<name>W0FKL1_9BACT</name>
<dbReference type="AlphaFoldDB" id="W0FKL1"/>